<dbReference type="Proteomes" id="UP001142489">
    <property type="component" value="Unassembled WGS sequence"/>
</dbReference>
<dbReference type="OrthoDB" id="2194416at2759"/>
<accession>A0A9Q1B0R8</accession>
<comment type="caution">
    <text evidence="1">The sequence shown here is derived from an EMBL/GenBank/DDBJ whole genome shotgun (WGS) entry which is preliminary data.</text>
</comment>
<sequence length="74" mass="9068">ASKLKEMKEKNLNNKTKGYLIKKYHLDKRKIKEALEIIKQQTIAISKKIQRYEVKIKQLQQNRLFQCNQKRFYQ</sequence>
<keyword evidence="2" id="KW-1185">Reference proteome</keyword>
<feature type="non-terminal residue" evidence="1">
    <location>
        <position position="1"/>
    </location>
</feature>
<evidence type="ECO:0000313" key="1">
    <source>
        <dbReference type="EMBL" id="KAJ7325273.1"/>
    </source>
</evidence>
<reference evidence="1" key="1">
    <citation type="journal article" date="2023" name="DNA Res.">
        <title>Chromosome-level genome assembly of Phrynocephalus forsythii using third-generation DNA sequencing and Hi-C analysis.</title>
        <authorList>
            <person name="Qi Y."/>
            <person name="Zhao W."/>
            <person name="Zhao Y."/>
            <person name="Niu C."/>
            <person name="Cao S."/>
            <person name="Zhang Y."/>
        </authorList>
    </citation>
    <scope>NUCLEOTIDE SEQUENCE</scope>
    <source>
        <tissue evidence="1">Muscle</tissue>
    </source>
</reference>
<proteinExistence type="predicted"/>
<dbReference type="EMBL" id="JAPFRF010000008">
    <property type="protein sequence ID" value="KAJ7325273.1"/>
    <property type="molecule type" value="Genomic_DNA"/>
</dbReference>
<organism evidence="1 2">
    <name type="scientific">Phrynocephalus forsythii</name>
    <dbReference type="NCBI Taxonomy" id="171643"/>
    <lineage>
        <taxon>Eukaryota</taxon>
        <taxon>Metazoa</taxon>
        <taxon>Chordata</taxon>
        <taxon>Craniata</taxon>
        <taxon>Vertebrata</taxon>
        <taxon>Euteleostomi</taxon>
        <taxon>Lepidosauria</taxon>
        <taxon>Squamata</taxon>
        <taxon>Bifurcata</taxon>
        <taxon>Unidentata</taxon>
        <taxon>Episquamata</taxon>
        <taxon>Toxicofera</taxon>
        <taxon>Iguania</taxon>
        <taxon>Acrodonta</taxon>
        <taxon>Agamidae</taxon>
        <taxon>Agaminae</taxon>
        <taxon>Phrynocephalus</taxon>
    </lineage>
</organism>
<evidence type="ECO:0000313" key="2">
    <source>
        <dbReference type="Proteomes" id="UP001142489"/>
    </source>
</evidence>
<dbReference type="AlphaFoldDB" id="A0A9Q1B0R8"/>
<protein>
    <submittedName>
        <fullName evidence="1">Uncharacterized protein</fullName>
    </submittedName>
</protein>
<name>A0A9Q1B0R8_9SAUR</name>
<gene>
    <name evidence="1" type="ORF">JRQ81_018293</name>
</gene>